<dbReference type="HAMAP" id="MF_00719">
    <property type="entry name" value="CobS"/>
    <property type="match status" value="1"/>
</dbReference>
<keyword evidence="9 19" id="KW-0808">Transferase</keyword>
<comment type="subcellular location">
    <subcellularLocation>
        <location evidence="2 19">Cell membrane</location>
        <topology evidence="2 19">Multi-pass membrane protein</topology>
    </subcellularLocation>
</comment>
<feature type="transmembrane region" description="Helical" evidence="19">
    <location>
        <begin position="48"/>
        <end position="68"/>
    </location>
</feature>
<comment type="cofactor">
    <cofactor evidence="1 19">
        <name>Mg(2+)</name>
        <dbReference type="ChEBI" id="CHEBI:18420"/>
    </cofactor>
</comment>
<evidence type="ECO:0000256" key="6">
    <source>
        <dbReference type="ARBA" id="ARBA00015850"/>
    </source>
</evidence>
<evidence type="ECO:0000256" key="12">
    <source>
        <dbReference type="ARBA" id="ARBA00022989"/>
    </source>
</evidence>
<evidence type="ECO:0000256" key="19">
    <source>
        <dbReference type="HAMAP-Rule" id="MF_00719"/>
    </source>
</evidence>
<evidence type="ECO:0000256" key="7">
    <source>
        <dbReference type="ARBA" id="ARBA00022475"/>
    </source>
</evidence>
<evidence type="ECO:0000256" key="9">
    <source>
        <dbReference type="ARBA" id="ARBA00022679"/>
    </source>
</evidence>
<keyword evidence="21" id="KW-1185">Reference proteome</keyword>
<dbReference type="Proteomes" id="UP000325255">
    <property type="component" value="Unassembled WGS sequence"/>
</dbReference>
<comment type="function">
    <text evidence="14 19">Joins adenosylcobinamide-GDP and alpha-ribazole to generate adenosylcobalamin (Ado-cobalamin). Also synthesizes adenosylcobalamin 5'-phosphate from adenosylcobinamide-GDP and alpha-ribazole 5'-phosphate.</text>
</comment>
<protein>
    <recommendedName>
        <fullName evidence="6 19">Adenosylcobinamide-GDP ribazoletransferase</fullName>
        <ecNumber evidence="5 19">2.7.8.26</ecNumber>
    </recommendedName>
    <alternativeName>
        <fullName evidence="16 19">Cobalamin synthase</fullName>
    </alternativeName>
    <alternativeName>
        <fullName evidence="15 19">Cobalamin-5'-phosphate synthase</fullName>
    </alternativeName>
</protein>
<feature type="transmembrane region" description="Helical" evidence="19">
    <location>
        <begin position="161"/>
        <end position="182"/>
    </location>
</feature>
<comment type="catalytic activity">
    <reaction evidence="17 19">
        <text>alpha-ribazole + adenosylcob(III)inamide-GDP = adenosylcob(III)alamin + GMP + H(+)</text>
        <dbReference type="Rhea" id="RHEA:16049"/>
        <dbReference type="ChEBI" id="CHEBI:10329"/>
        <dbReference type="ChEBI" id="CHEBI:15378"/>
        <dbReference type="ChEBI" id="CHEBI:18408"/>
        <dbReference type="ChEBI" id="CHEBI:58115"/>
        <dbReference type="ChEBI" id="CHEBI:60487"/>
        <dbReference type="EC" id="2.7.8.26"/>
    </reaction>
</comment>
<keyword evidence="10 19" id="KW-0812">Transmembrane</keyword>
<evidence type="ECO:0000313" key="20">
    <source>
        <dbReference type="EMBL" id="KAA5610648.1"/>
    </source>
</evidence>
<gene>
    <name evidence="19" type="primary">cobS</name>
    <name evidence="20" type="ORF">F1189_18620</name>
</gene>
<comment type="pathway">
    <text evidence="3 19">Cofactor biosynthesis; adenosylcobalamin biosynthesis; adenosylcobalamin from cob(II)yrinate a,c-diamide: step 7/7.</text>
</comment>
<evidence type="ECO:0000256" key="11">
    <source>
        <dbReference type="ARBA" id="ARBA00022842"/>
    </source>
</evidence>
<evidence type="ECO:0000256" key="5">
    <source>
        <dbReference type="ARBA" id="ARBA00013200"/>
    </source>
</evidence>
<keyword evidence="8 19" id="KW-0169">Cobalamin biosynthesis</keyword>
<evidence type="ECO:0000313" key="21">
    <source>
        <dbReference type="Proteomes" id="UP000325255"/>
    </source>
</evidence>
<feature type="transmembrane region" description="Helical" evidence="19">
    <location>
        <begin position="123"/>
        <end position="149"/>
    </location>
</feature>
<evidence type="ECO:0000256" key="10">
    <source>
        <dbReference type="ARBA" id="ARBA00022692"/>
    </source>
</evidence>
<dbReference type="OrthoDB" id="9794626at2"/>
<reference evidence="20 21" key="1">
    <citation type="submission" date="2019-09" db="EMBL/GenBank/DDBJ databases">
        <title>Genome sequence of Rhodovastum atsumiense, a diverse member of the Acetobacteraceae family of non-sulfur purple photosynthetic bacteria.</title>
        <authorList>
            <person name="Meyer T."/>
            <person name="Kyndt J."/>
        </authorList>
    </citation>
    <scope>NUCLEOTIDE SEQUENCE [LARGE SCALE GENOMIC DNA]</scope>
    <source>
        <strain evidence="20 21">DSM 21279</strain>
    </source>
</reference>
<dbReference type="PANTHER" id="PTHR34148:SF1">
    <property type="entry name" value="ADENOSYLCOBINAMIDE-GDP RIBAZOLETRANSFERASE"/>
    <property type="match status" value="1"/>
</dbReference>
<dbReference type="EMBL" id="VWPK01000030">
    <property type="protein sequence ID" value="KAA5610648.1"/>
    <property type="molecule type" value="Genomic_DNA"/>
</dbReference>
<comment type="caution">
    <text evidence="20">The sequence shown here is derived from an EMBL/GenBank/DDBJ whole genome shotgun (WGS) entry which is preliminary data.</text>
</comment>
<feature type="transmembrane region" description="Helical" evidence="19">
    <location>
        <begin position="188"/>
        <end position="205"/>
    </location>
</feature>
<evidence type="ECO:0000256" key="13">
    <source>
        <dbReference type="ARBA" id="ARBA00023136"/>
    </source>
</evidence>
<evidence type="ECO:0000256" key="16">
    <source>
        <dbReference type="ARBA" id="ARBA00032853"/>
    </source>
</evidence>
<dbReference type="AlphaFoldDB" id="A0A5M6ISV5"/>
<feature type="transmembrane region" description="Helical" evidence="19">
    <location>
        <begin position="24"/>
        <end position="42"/>
    </location>
</feature>
<keyword evidence="12 19" id="KW-1133">Transmembrane helix</keyword>
<evidence type="ECO:0000256" key="8">
    <source>
        <dbReference type="ARBA" id="ARBA00022573"/>
    </source>
</evidence>
<name>A0A5M6ISV5_9PROT</name>
<feature type="transmembrane region" description="Helical" evidence="19">
    <location>
        <begin position="98"/>
        <end position="117"/>
    </location>
</feature>
<organism evidence="20 21">
    <name type="scientific">Rhodovastum atsumiense</name>
    <dbReference type="NCBI Taxonomy" id="504468"/>
    <lineage>
        <taxon>Bacteria</taxon>
        <taxon>Pseudomonadati</taxon>
        <taxon>Pseudomonadota</taxon>
        <taxon>Alphaproteobacteria</taxon>
        <taxon>Acetobacterales</taxon>
        <taxon>Acetobacteraceae</taxon>
        <taxon>Rhodovastum</taxon>
    </lineage>
</organism>
<keyword evidence="13 19" id="KW-0472">Membrane</keyword>
<dbReference type="GO" id="GO:0009236">
    <property type="term" value="P:cobalamin biosynthetic process"/>
    <property type="evidence" value="ECO:0007669"/>
    <property type="project" value="UniProtKB-UniRule"/>
</dbReference>
<dbReference type="GO" id="GO:0005886">
    <property type="term" value="C:plasma membrane"/>
    <property type="evidence" value="ECO:0007669"/>
    <property type="project" value="UniProtKB-SubCell"/>
</dbReference>
<proteinExistence type="inferred from homology"/>
<sequence>MFFTRVPLPSLPELVPEDQRRASAYWPLVGAAVGAAVAGVWAVSATLFPPGVAVGLALAAGLLLTGALHEDGFADVCDGFGGGTTRDRVLEIMRDSRIGAFGAIGLVMLLGLKWQAMAALPPALLPAAVIAAHALSRGAAVAMMVVLPYARTDASRARPIVGHPGARLIGVAITALMPLLLLPPPARLAGLVVVAGIWGLCFLWFRHRLGGYTGDCLGALQQLGEIGMLLAVLAQA</sequence>
<evidence type="ECO:0000256" key="18">
    <source>
        <dbReference type="ARBA" id="ARBA00049504"/>
    </source>
</evidence>
<accession>A0A5M6ISV5</accession>
<keyword evidence="11 19" id="KW-0460">Magnesium</keyword>
<evidence type="ECO:0000256" key="15">
    <source>
        <dbReference type="ARBA" id="ARBA00032605"/>
    </source>
</evidence>
<evidence type="ECO:0000256" key="17">
    <source>
        <dbReference type="ARBA" id="ARBA00048623"/>
    </source>
</evidence>
<evidence type="ECO:0000256" key="4">
    <source>
        <dbReference type="ARBA" id="ARBA00010561"/>
    </source>
</evidence>
<comment type="similarity">
    <text evidence="4 19">Belongs to the CobS family.</text>
</comment>
<evidence type="ECO:0000256" key="1">
    <source>
        <dbReference type="ARBA" id="ARBA00001946"/>
    </source>
</evidence>
<dbReference type="InterPro" id="IPR003805">
    <property type="entry name" value="CobS"/>
</dbReference>
<evidence type="ECO:0000256" key="3">
    <source>
        <dbReference type="ARBA" id="ARBA00004663"/>
    </source>
</evidence>
<evidence type="ECO:0000256" key="2">
    <source>
        <dbReference type="ARBA" id="ARBA00004651"/>
    </source>
</evidence>
<dbReference type="UniPathway" id="UPA00148">
    <property type="reaction ID" value="UER00238"/>
</dbReference>
<dbReference type="GO" id="GO:0051073">
    <property type="term" value="F:adenosylcobinamide-GDP ribazoletransferase activity"/>
    <property type="evidence" value="ECO:0007669"/>
    <property type="project" value="UniProtKB-UniRule"/>
</dbReference>
<comment type="catalytic activity">
    <reaction evidence="18 19">
        <text>alpha-ribazole 5'-phosphate + adenosylcob(III)inamide-GDP = adenosylcob(III)alamin 5'-phosphate + GMP + H(+)</text>
        <dbReference type="Rhea" id="RHEA:23560"/>
        <dbReference type="ChEBI" id="CHEBI:15378"/>
        <dbReference type="ChEBI" id="CHEBI:57918"/>
        <dbReference type="ChEBI" id="CHEBI:58115"/>
        <dbReference type="ChEBI" id="CHEBI:60487"/>
        <dbReference type="ChEBI" id="CHEBI:60493"/>
        <dbReference type="EC" id="2.7.8.26"/>
    </reaction>
</comment>
<keyword evidence="7 19" id="KW-1003">Cell membrane</keyword>
<dbReference type="Pfam" id="PF02654">
    <property type="entry name" value="CobS"/>
    <property type="match status" value="1"/>
</dbReference>
<dbReference type="GO" id="GO:0008818">
    <property type="term" value="F:cobalamin 5'-phosphate synthase activity"/>
    <property type="evidence" value="ECO:0007669"/>
    <property type="project" value="UniProtKB-UniRule"/>
</dbReference>
<dbReference type="PANTHER" id="PTHR34148">
    <property type="entry name" value="ADENOSYLCOBINAMIDE-GDP RIBAZOLETRANSFERASE"/>
    <property type="match status" value="1"/>
</dbReference>
<dbReference type="EC" id="2.7.8.26" evidence="5 19"/>
<evidence type="ECO:0000256" key="14">
    <source>
        <dbReference type="ARBA" id="ARBA00025228"/>
    </source>
</evidence>